<dbReference type="Pfam" id="PF05988">
    <property type="entry name" value="DUF899"/>
    <property type="match status" value="1"/>
</dbReference>
<sequence length="68" mass="7590">MKDYLLGDGPANSVFLRAGNDVFHTYSAYARGLDLLNLPALFLDLTPFGRQEDWEDSPAGWPQKPTYG</sequence>
<evidence type="ECO:0008006" key="3">
    <source>
        <dbReference type="Google" id="ProtNLM"/>
    </source>
</evidence>
<evidence type="ECO:0000313" key="2">
    <source>
        <dbReference type="Proteomes" id="UP001500618"/>
    </source>
</evidence>
<dbReference type="InterPro" id="IPR010296">
    <property type="entry name" value="DUF899_thioredox"/>
</dbReference>
<name>A0ABP4UVW2_9ACTN</name>
<evidence type="ECO:0000313" key="1">
    <source>
        <dbReference type="EMBL" id="GAA1712760.1"/>
    </source>
</evidence>
<proteinExistence type="predicted"/>
<dbReference type="EMBL" id="BAAANY010000038">
    <property type="protein sequence ID" value="GAA1712760.1"/>
    <property type="molecule type" value="Genomic_DNA"/>
</dbReference>
<accession>A0ABP4UVW2</accession>
<comment type="caution">
    <text evidence="1">The sequence shown here is derived from an EMBL/GenBank/DDBJ whole genome shotgun (WGS) entry which is preliminary data.</text>
</comment>
<reference evidence="2" key="1">
    <citation type="journal article" date="2019" name="Int. J. Syst. Evol. Microbiol.">
        <title>The Global Catalogue of Microorganisms (GCM) 10K type strain sequencing project: providing services to taxonomists for standard genome sequencing and annotation.</title>
        <authorList>
            <consortium name="The Broad Institute Genomics Platform"/>
            <consortium name="The Broad Institute Genome Sequencing Center for Infectious Disease"/>
            <person name="Wu L."/>
            <person name="Ma J."/>
        </authorList>
    </citation>
    <scope>NUCLEOTIDE SEQUENCE [LARGE SCALE GENOMIC DNA]</scope>
    <source>
        <strain evidence="2">JCM 14718</strain>
    </source>
</reference>
<protein>
    <recommendedName>
        <fullName evidence="3">DUF899 domain-containing protein</fullName>
    </recommendedName>
</protein>
<organism evidence="1 2">
    <name type="scientific">Fodinicola feengrottensis</name>
    <dbReference type="NCBI Taxonomy" id="435914"/>
    <lineage>
        <taxon>Bacteria</taxon>
        <taxon>Bacillati</taxon>
        <taxon>Actinomycetota</taxon>
        <taxon>Actinomycetes</taxon>
        <taxon>Mycobacteriales</taxon>
        <taxon>Fodinicola</taxon>
    </lineage>
</organism>
<dbReference type="Proteomes" id="UP001500618">
    <property type="component" value="Unassembled WGS sequence"/>
</dbReference>
<gene>
    <name evidence="1" type="ORF">GCM10009765_72290</name>
</gene>
<keyword evidence="2" id="KW-1185">Reference proteome</keyword>